<feature type="chain" id="PRO_5045150569" description="PAT complex subunit CCDC47" evidence="9">
    <location>
        <begin position="17"/>
        <end position="315"/>
    </location>
</feature>
<evidence type="ECO:0000256" key="8">
    <source>
        <dbReference type="SAM" id="MobiDB-lite"/>
    </source>
</evidence>
<evidence type="ECO:0000256" key="7">
    <source>
        <dbReference type="ARBA" id="ARBA00034902"/>
    </source>
</evidence>
<keyword evidence="2" id="KW-1133">Transmembrane helix</keyword>
<dbReference type="Pfam" id="PF07946">
    <property type="entry name" value="CCDC47"/>
    <property type="match status" value="1"/>
</dbReference>
<protein>
    <recommendedName>
        <fullName evidence="6">PAT complex subunit CCDC47</fullName>
    </recommendedName>
    <alternativeName>
        <fullName evidence="7">Coiled-coil domain-containing protein 47</fullName>
    </alternativeName>
</protein>
<evidence type="ECO:0000256" key="1">
    <source>
        <dbReference type="ARBA" id="ARBA00022692"/>
    </source>
</evidence>
<evidence type="ECO:0000256" key="6">
    <source>
        <dbReference type="ARBA" id="ARBA00034875"/>
    </source>
</evidence>
<name>A0ABY6JV33_9ARAC</name>
<keyword evidence="3" id="KW-0472">Membrane</keyword>
<reference evidence="10 11" key="1">
    <citation type="submission" date="2022-01" db="EMBL/GenBank/DDBJ databases">
        <title>A chromosomal length assembly of Cordylochernes scorpioides.</title>
        <authorList>
            <person name="Zeh D."/>
            <person name="Zeh J."/>
        </authorList>
    </citation>
    <scope>NUCLEOTIDE SEQUENCE [LARGE SCALE GENOMIC DNA]</scope>
    <source>
        <strain evidence="10">IN4F17</strain>
        <tissue evidence="10">Whole Body</tissue>
    </source>
</reference>
<dbReference type="InterPro" id="IPR012879">
    <property type="entry name" value="CCDC47"/>
</dbReference>
<organism evidence="10 11">
    <name type="scientific">Cordylochernes scorpioides</name>
    <dbReference type="NCBI Taxonomy" id="51811"/>
    <lineage>
        <taxon>Eukaryota</taxon>
        <taxon>Metazoa</taxon>
        <taxon>Ecdysozoa</taxon>
        <taxon>Arthropoda</taxon>
        <taxon>Chelicerata</taxon>
        <taxon>Arachnida</taxon>
        <taxon>Pseudoscorpiones</taxon>
        <taxon>Cheliferoidea</taxon>
        <taxon>Chernetidae</taxon>
        <taxon>Cordylochernes</taxon>
    </lineage>
</organism>
<accession>A0ABY6JV33</accession>
<keyword evidence="1" id="KW-0812">Transmembrane</keyword>
<dbReference type="EMBL" id="CP092863">
    <property type="protein sequence ID" value="UYV60228.1"/>
    <property type="molecule type" value="Genomic_DNA"/>
</dbReference>
<feature type="region of interest" description="Disordered" evidence="8">
    <location>
        <begin position="68"/>
        <end position="90"/>
    </location>
</feature>
<feature type="signal peptide" evidence="9">
    <location>
        <begin position="1"/>
        <end position="16"/>
    </location>
</feature>
<evidence type="ECO:0000256" key="5">
    <source>
        <dbReference type="ARBA" id="ARBA00034746"/>
    </source>
</evidence>
<dbReference type="Proteomes" id="UP001235939">
    <property type="component" value="Chromosome 01"/>
</dbReference>
<evidence type="ECO:0000256" key="3">
    <source>
        <dbReference type="ARBA" id="ARBA00023136"/>
    </source>
</evidence>
<evidence type="ECO:0000256" key="9">
    <source>
        <dbReference type="SAM" id="SignalP"/>
    </source>
</evidence>
<proteinExistence type="inferred from homology"/>
<comment type="subcellular location">
    <subcellularLocation>
        <location evidence="4">Rough endoplasmic reticulum membrane</location>
        <topology evidence="4">Single-pass type I membrane protein</topology>
    </subcellularLocation>
</comment>
<comment type="similarity">
    <text evidence="5">Belongs to the CCDC47 family.</text>
</comment>
<gene>
    <name evidence="10" type="ORF">LAZ67_1000486</name>
</gene>
<evidence type="ECO:0000256" key="4">
    <source>
        <dbReference type="ARBA" id="ARBA00034697"/>
    </source>
</evidence>
<dbReference type="PANTHER" id="PTHR12883:SF0">
    <property type="entry name" value="PAT COMPLEX SUBUNIT CCDC47"/>
    <property type="match status" value="1"/>
</dbReference>
<keyword evidence="9" id="KW-0732">Signal</keyword>
<evidence type="ECO:0000313" key="11">
    <source>
        <dbReference type="Proteomes" id="UP001235939"/>
    </source>
</evidence>
<keyword evidence="11" id="KW-1185">Reference proteome</keyword>
<sequence length="315" mass="35741">MRLLVVLMLCVALARALDKVEIDKNEFAEFDLEEEDLVVEKLAPEKLEPQEADEDEVKVEEEDFDHYQDEEEFEGVISDNKPSRSRNPEKPDLKITKVPLHFRRHWEHFYLELLMIAGLVVYCSAFVLGRSRNHQLAQAWLQAHRPLLESNFALVGDDGRKDLEGSGGLVKESENVYTLWCSGRLCVEGMLVELKLLKRQDLLSMITNLIKPSTDQINVRVEMSADSMDSFVMCLGTKKSISKIAKEMQDAKRMELCYILSLYPPAGVLQSTYCPEKKNVDKYGLSSNFNLLNEIGEVASAMLDAKVLLVTLPGI</sequence>
<dbReference type="PANTHER" id="PTHR12883">
    <property type="entry name" value="ADIPOCYTE-SPECIFIC PROTEIN 4-RELATED"/>
    <property type="match status" value="1"/>
</dbReference>
<evidence type="ECO:0000313" key="10">
    <source>
        <dbReference type="EMBL" id="UYV60228.1"/>
    </source>
</evidence>
<evidence type="ECO:0000256" key="2">
    <source>
        <dbReference type="ARBA" id="ARBA00022989"/>
    </source>
</evidence>